<dbReference type="EnsemblPlants" id="AUR62017490-RA">
    <property type="protein sequence ID" value="AUR62017490-RA:cds"/>
    <property type="gene ID" value="AUR62017490"/>
</dbReference>
<comment type="subcellular location">
    <subcellularLocation>
        <location evidence="1">Golgi apparatus membrane</location>
        <topology evidence="1">Single-pass type II membrane protein</topology>
    </subcellularLocation>
</comment>
<evidence type="ECO:0000259" key="6">
    <source>
        <dbReference type="Pfam" id="PF03016"/>
    </source>
</evidence>
<evidence type="ECO:0000313" key="8">
    <source>
        <dbReference type="Proteomes" id="UP000596660"/>
    </source>
</evidence>
<evidence type="ECO:0000256" key="4">
    <source>
        <dbReference type="ARBA" id="ARBA00022968"/>
    </source>
</evidence>
<evidence type="ECO:0000256" key="3">
    <source>
        <dbReference type="ARBA" id="ARBA00022676"/>
    </source>
</evidence>
<protein>
    <recommendedName>
        <fullName evidence="6">Exostosin GT47 domain-containing protein</fullName>
    </recommendedName>
</protein>
<keyword evidence="4" id="KW-0812">Transmembrane</keyword>
<name>A0A803LRB1_CHEQI</name>
<reference evidence="7" key="2">
    <citation type="submission" date="2021-03" db="UniProtKB">
        <authorList>
            <consortium name="EnsemblPlants"/>
        </authorList>
    </citation>
    <scope>IDENTIFICATION</scope>
</reference>
<accession>A0A803LRB1</accession>
<organism evidence="7 8">
    <name type="scientific">Chenopodium quinoa</name>
    <name type="common">Quinoa</name>
    <dbReference type="NCBI Taxonomy" id="63459"/>
    <lineage>
        <taxon>Eukaryota</taxon>
        <taxon>Viridiplantae</taxon>
        <taxon>Streptophyta</taxon>
        <taxon>Embryophyta</taxon>
        <taxon>Tracheophyta</taxon>
        <taxon>Spermatophyta</taxon>
        <taxon>Magnoliopsida</taxon>
        <taxon>eudicotyledons</taxon>
        <taxon>Gunneridae</taxon>
        <taxon>Pentapetalae</taxon>
        <taxon>Caryophyllales</taxon>
        <taxon>Chenopodiaceae</taxon>
        <taxon>Chenopodioideae</taxon>
        <taxon>Atripliceae</taxon>
        <taxon>Chenopodium</taxon>
    </lineage>
</organism>
<sequence length="280" mass="32551">MHSNDIVEWLKEQKMWKRHFGLDHLFVLGKNSWDLRRSEYLHWGTPLLELDELQNPIKLIIERHPWHMNDVGVPYPSYFYPSSDKEIIAWQEKIREVPRKYLVSFAGAPRKDPTSIRSSLIKQCTSAFGVCKFLNCGEKLCVESAPVVKLFMESEFCLQPDGDSPTRKSVFDSLIAGCIPVVFDPFTAHYQYPWHLPEDHSKYSVFIDQEEVKSSEVNVVEKLVNIPLKQRQEMRKYIINELMPRLVYANANSNAKLEKFEDAFTIAVNNALQMAISRLT</sequence>
<evidence type="ECO:0000313" key="7">
    <source>
        <dbReference type="EnsemblPlants" id="AUR62017490-RA:cds"/>
    </source>
</evidence>
<keyword evidence="8" id="KW-1185">Reference proteome</keyword>
<dbReference type="OMA" id="WQITISQ"/>
<dbReference type="GO" id="GO:0000139">
    <property type="term" value="C:Golgi membrane"/>
    <property type="evidence" value="ECO:0007669"/>
    <property type="project" value="UniProtKB-SubCell"/>
</dbReference>
<evidence type="ECO:0000256" key="1">
    <source>
        <dbReference type="ARBA" id="ARBA00004323"/>
    </source>
</evidence>
<evidence type="ECO:0000256" key="2">
    <source>
        <dbReference type="ARBA" id="ARBA00010271"/>
    </source>
</evidence>
<dbReference type="AlphaFoldDB" id="A0A803LRB1"/>
<dbReference type="Proteomes" id="UP000596660">
    <property type="component" value="Unplaced"/>
</dbReference>
<keyword evidence="5" id="KW-0333">Golgi apparatus</keyword>
<comment type="similarity">
    <text evidence="2">Belongs to the glycosyltransferase 47 family.</text>
</comment>
<keyword evidence="3" id="KW-0808">Transferase</keyword>
<keyword evidence="3" id="KW-0328">Glycosyltransferase</keyword>
<proteinExistence type="inferred from homology"/>
<dbReference type="InterPro" id="IPR004263">
    <property type="entry name" value="Exostosin"/>
</dbReference>
<dbReference type="GO" id="GO:0016757">
    <property type="term" value="F:glycosyltransferase activity"/>
    <property type="evidence" value="ECO:0007669"/>
    <property type="project" value="UniProtKB-KW"/>
</dbReference>
<keyword evidence="4" id="KW-0735">Signal-anchor</keyword>
<reference evidence="7" key="1">
    <citation type="journal article" date="2017" name="Nature">
        <title>The genome of Chenopodium quinoa.</title>
        <authorList>
            <person name="Jarvis D.E."/>
            <person name="Ho Y.S."/>
            <person name="Lightfoot D.J."/>
            <person name="Schmoeckel S.M."/>
            <person name="Li B."/>
            <person name="Borm T.J.A."/>
            <person name="Ohyanagi H."/>
            <person name="Mineta K."/>
            <person name="Michell C.T."/>
            <person name="Saber N."/>
            <person name="Kharbatia N.M."/>
            <person name="Rupper R.R."/>
            <person name="Sharp A.R."/>
            <person name="Dally N."/>
            <person name="Boughton B.A."/>
            <person name="Woo Y.H."/>
            <person name="Gao G."/>
            <person name="Schijlen E.G.W.M."/>
            <person name="Guo X."/>
            <person name="Momin A.A."/>
            <person name="Negrao S."/>
            <person name="Al-Babili S."/>
            <person name="Gehring C."/>
            <person name="Roessner U."/>
            <person name="Jung C."/>
            <person name="Murphy K."/>
            <person name="Arold S.T."/>
            <person name="Gojobori T."/>
            <person name="van der Linden C.G."/>
            <person name="van Loo E.N."/>
            <person name="Jellen E.N."/>
            <person name="Maughan P.J."/>
            <person name="Tester M."/>
        </authorList>
    </citation>
    <scope>NUCLEOTIDE SEQUENCE [LARGE SCALE GENOMIC DNA]</scope>
    <source>
        <strain evidence="7">cv. PI 614886</strain>
    </source>
</reference>
<feature type="domain" description="Exostosin GT47" evidence="6">
    <location>
        <begin position="4"/>
        <end position="222"/>
    </location>
</feature>
<dbReference type="Gramene" id="AUR62017490-RA">
    <property type="protein sequence ID" value="AUR62017490-RA:cds"/>
    <property type="gene ID" value="AUR62017490"/>
</dbReference>
<dbReference type="PANTHER" id="PTHR11062">
    <property type="entry name" value="EXOSTOSIN HEPARAN SULFATE GLYCOSYLTRANSFERASE -RELATED"/>
    <property type="match status" value="1"/>
</dbReference>
<dbReference type="PANTHER" id="PTHR11062:SF117">
    <property type="entry name" value="XYLOGLUCAN-SPECIFIC GALACTURONOSYLTRANSFERASE 1"/>
    <property type="match status" value="1"/>
</dbReference>
<evidence type="ECO:0000256" key="5">
    <source>
        <dbReference type="ARBA" id="ARBA00023034"/>
    </source>
</evidence>
<dbReference type="InterPro" id="IPR040911">
    <property type="entry name" value="Exostosin_GT47"/>
</dbReference>
<dbReference type="Pfam" id="PF03016">
    <property type="entry name" value="Exostosin_GT47"/>
    <property type="match status" value="1"/>
</dbReference>